<reference evidence="7 8" key="1">
    <citation type="submission" date="2018-06" db="EMBL/GenBank/DDBJ databases">
        <authorList>
            <consortium name="Pathogen Informatics"/>
            <person name="Doyle S."/>
        </authorList>
    </citation>
    <scope>NUCLEOTIDE SEQUENCE [LARGE SCALE GENOMIC DNA]</scope>
    <source>
        <strain evidence="7 8">NCTC12877</strain>
    </source>
</reference>
<dbReference type="Pfam" id="PF00216">
    <property type="entry name" value="Bac_DNA_binding"/>
    <property type="match status" value="1"/>
</dbReference>
<protein>
    <submittedName>
        <fullName evidence="7">HB</fullName>
    </submittedName>
</protein>
<dbReference type="InterPro" id="IPR010992">
    <property type="entry name" value="IHF-like_DNA-bd_dom_sf"/>
</dbReference>
<dbReference type="EMBL" id="UGQB01000004">
    <property type="protein sequence ID" value="STZ08568.1"/>
    <property type="molecule type" value="Genomic_DNA"/>
</dbReference>
<dbReference type="SUPFAM" id="SSF47729">
    <property type="entry name" value="IHF-like DNA-binding proteins"/>
    <property type="match status" value="1"/>
</dbReference>
<dbReference type="AlphaFoldDB" id="A0A378R0L9"/>
<comment type="function">
    <text evidence="1">Histone-like DNA-binding protein which is capable of wrapping DNA to stabilize it, and thus to prevent its denaturation under extreme environmental conditions.</text>
</comment>
<dbReference type="GO" id="GO:0003677">
    <property type="term" value="F:DNA binding"/>
    <property type="evidence" value="ECO:0007669"/>
    <property type="project" value="UniProtKB-KW"/>
</dbReference>
<evidence type="ECO:0000256" key="5">
    <source>
        <dbReference type="RuleBase" id="RU003939"/>
    </source>
</evidence>
<gene>
    <name evidence="7" type="primary">hup</name>
    <name evidence="7" type="ORF">NCTC12877_01572</name>
</gene>
<dbReference type="SMART" id="SM00411">
    <property type="entry name" value="BHL"/>
    <property type="match status" value="1"/>
</dbReference>
<proteinExistence type="inferred from homology"/>
<dbReference type="PRINTS" id="PR01727">
    <property type="entry name" value="DNABINDINGHU"/>
</dbReference>
<dbReference type="PANTHER" id="PTHR33175:SF3">
    <property type="entry name" value="DNA-BINDING PROTEIN HU-BETA"/>
    <property type="match status" value="1"/>
</dbReference>
<dbReference type="Gene3D" id="4.10.520.10">
    <property type="entry name" value="IHF-like DNA-binding proteins"/>
    <property type="match status" value="1"/>
</dbReference>
<feature type="region of interest" description="Disordered" evidence="6">
    <location>
        <begin position="1"/>
        <end position="53"/>
    </location>
</feature>
<name>A0A378R0L9_9GAMM</name>
<dbReference type="PANTHER" id="PTHR33175">
    <property type="entry name" value="DNA-BINDING PROTEIN HU"/>
    <property type="match status" value="1"/>
</dbReference>
<evidence type="ECO:0000256" key="6">
    <source>
        <dbReference type="SAM" id="MobiDB-lite"/>
    </source>
</evidence>
<dbReference type="GO" id="GO:0005829">
    <property type="term" value="C:cytosol"/>
    <property type="evidence" value="ECO:0007669"/>
    <property type="project" value="TreeGrafter"/>
</dbReference>
<comment type="similarity">
    <text evidence="2 5">Belongs to the bacterial histone-like protein family.</text>
</comment>
<evidence type="ECO:0000256" key="3">
    <source>
        <dbReference type="ARBA" id="ARBA00023067"/>
    </source>
</evidence>
<evidence type="ECO:0000256" key="4">
    <source>
        <dbReference type="ARBA" id="ARBA00023125"/>
    </source>
</evidence>
<keyword evidence="3" id="KW-0226">DNA condensation</keyword>
<sequence>MNKQELIQAVADKSGLTQKARTGRNPQTGEKLTIPAKKVPSFKASKGLRDAVN</sequence>
<dbReference type="GO" id="GO:0030261">
    <property type="term" value="P:chromosome condensation"/>
    <property type="evidence" value="ECO:0007669"/>
    <property type="project" value="UniProtKB-KW"/>
</dbReference>
<feature type="compositionally biased region" description="Polar residues" evidence="6">
    <location>
        <begin position="15"/>
        <end position="30"/>
    </location>
</feature>
<evidence type="ECO:0000313" key="7">
    <source>
        <dbReference type="EMBL" id="STZ08568.1"/>
    </source>
</evidence>
<dbReference type="InterPro" id="IPR000119">
    <property type="entry name" value="Hist_DNA-bd"/>
</dbReference>
<evidence type="ECO:0000256" key="2">
    <source>
        <dbReference type="ARBA" id="ARBA00010529"/>
    </source>
</evidence>
<organism evidence="7 8">
    <name type="scientific">Moraxella caprae</name>
    <dbReference type="NCBI Taxonomy" id="90240"/>
    <lineage>
        <taxon>Bacteria</taxon>
        <taxon>Pseudomonadati</taxon>
        <taxon>Pseudomonadota</taxon>
        <taxon>Gammaproteobacteria</taxon>
        <taxon>Moraxellales</taxon>
        <taxon>Moraxellaceae</taxon>
        <taxon>Moraxella</taxon>
    </lineage>
</organism>
<dbReference type="OrthoDB" id="9799835at2"/>
<evidence type="ECO:0000256" key="1">
    <source>
        <dbReference type="ARBA" id="ARBA00003819"/>
    </source>
</evidence>
<dbReference type="RefSeq" id="WP_084137617.1">
    <property type="nucleotide sequence ID" value="NZ_UGQB01000004.1"/>
</dbReference>
<evidence type="ECO:0000313" key="8">
    <source>
        <dbReference type="Proteomes" id="UP000254065"/>
    </source>
</evidence>
<dbReference type="GO" id="GO:0030527">
    <property type="term" value="F:structural constituent of chromatin"/>
    <property type="evidence" value="ECO:0007669"/>
    <property type="project" value="InterPro"/>
</dbReference>
<accession>A0A378R0L9</accession>
<keyword evidence="8" id="KW-1185">Reference proteome</keyword>
<keyword evidence="4" id="KW-0238">DNA-binding</keyword>
<dbReference type="Proteomes" id="UP000254065">
    <property type="component" value="Unassembled WGS sequence"/>
</dbReference>
<dbReference type="STRING" id="1122244.GCA_000426885_00042"/>